<dbReference type="Proteomes" id="UP001209540">
    <property type="component" value="Unassembled WGS sequence"/>
</dbReference>
<organism evidence="1 2">
    <name type="scientific">Phascolomyces articulosus</name>
    <dbReference type="NCBI Taxonomy" id="60185"/>
    <lineage>
        <taxon>Eukaryota</taxon>
        <taxon>Fungi</taxon>
        <taxon>Fungi incertae sedis</taxon>
        <taxon>Mucoromycota</taxon>
        <taxon>Mucoromycotina</taxon>
        <taxon>Mucoromycetes</taxon>
        <taxon>Mucorales</taxon>
        <taxon>Lichtheimiaceae</taxon>
        <taxon>Phascolomyces</taxon>
    </lineage>
</organism>
<dbReference type="EMBL" id="JAIXMP010000016">
    <property type="protein sequence ID" value="KAI9260626.1"/>
    <property type="molecule type" value="Genomic_DNA"/>
</dbReference>
<dbReference type="AlphaFoldDB" id="A0AAD5K831"/>
<reference evidence="1" key="2">
    <citation type="submission" date="2023-02" db="EMBL/GenBank/DDBJ databases">
        <authorList>
            <consortium name="DOE Joint Genome Institute"/>
            <person name="Mondo S.J."/>
            <person name="Chang Y."/>
            <person name="Wang Y."/>
            <person name="Ahrendt S."/>
            <person name="Andreopoulos W."/>
            <person name="Barry K."/>
            <person name="Beard J."/>
            <person name="Benny G.L."/>
            <person name="Blankenship S."/>
            <person name="Bonito G."/>
            <person name="Cuomo C."/>
            <person name="Desiro A."/>
            <person name="Gervers K.A."/>
            <person name="Hundley H."/>
            <person name="Kuo A."/>
            <person name="LaButti K."/>
            <person name="Lang B.F."/>
            <person name="Lipzen A."/>
            <person name="O'Donnell K."/>
            <person name="Pangilinan J."/>
            <person name="Reynolds N."/>
            <person name="Sandor L."/>
            <person name="Smith M.W."/>
            <person name="Tsang A."/>
            <person name="Grigoriev I.V."/>
            <person name="Stajich J.E."/>
            <person name="Spatafora J.W."/>
        </authorList>
    </citation>
    <scope>NUCLEOTIDE SEQUENCE</scope>
    <source>
        <strain evidence="1">RSA 2281</strain>
    </source>
</reference>
<sequence>MFERLENLQQWVEILGDHSRQTRQGMVVFVEAMRGTDSCLIKELCLRGFSTITNQVLNVLGQTNNLTSQRIENNSHITDHGINEFINSYKNNNIEVFEFQGVCSDNPAASNVPLFFLILEVFSKASFPFSYYHSPHAQLHYFYNKLKLFSVVTWI</sequence>
<reference evidence="1" key="1">
    <citation type="journal article" date="2022" name="IScience">
        <title>Evolution of zygomycete secretomes and the origins of terrestrial fungal ecologies.</title>
        <authorList>
            <person name="Chang Y."/>
            <person name="Wang Y."/>
            <person name="Mondo S."/>
            <person name="Ahrendt S."/>
            <person name="Andreopoulos W."/>
            <person name="Barry K."/>
            <person name="Beard J."/>
            <person name="Benny G.L."/>
            <person name="Blankenship S."/>
            <person name="Bonito G."/>
            <person name="Cuomo C."/>
            <person name="Desiro A."/>
            <person name="Gervers K.A."/>
            <person name="Hundley H."/>
            <person name="Kuo A."/>
            <person name="LaButti K."/>
            <person name="Lang B.F."/>
            <person name="Lipzen A."/>
            <person name="O'Donnell K."/>
            <person name="Pangilinan J."/>
            <person name="Reynolds N."/>
            <person name="Sandor L."/>
            <person name="Smith M.E."/>
            <person name="Tsang A."/>
            <person name="Grigoriev I.V."/>
            <person name="Stajich J.E."/>
            <person name="Spatafora J.W."/>
        </authorList>
    </citation>
    <scope>NUCLEOTIDE SEQUENCE</scope>
    <source>
        <strain evidence="1">RSA 2281</strain>
    </source>
</reference>
<name>A0AAD5K831_9FUNG</name>
<comment type="caution">
    <text evidence="1">The sequence shown here is derived from an EMBL/GenBank/DDBJ whole genome shotgun (WGS) entry which is preliminary data.</text>
</comment>
<accession>A0AAD5K831</accession>
<protein>
    <submittedName>
        <fullName evidence="1">Uncharacterized protein</fullName>
    </submittedName>
</protein>
<evidence type="ECO:0000313" key="1">
    <source>
        <dbReference type="EMBL" id="KAI9260626.1"/>
    </source>
</evidence>
<evidence type="ECO:0000313" key="2">
    <source>
        <dbReference type="Proteomes" id="UP001209540"/>
    </source>
</evidence>
<keyword evidence="2" id="KW-1185">Reference proteome</keyword>
<proteinExistence type="predicted"/>
<gene>
    <name evidence="1" type="ORF">BDA99DRAFT_538224</name>
</gene>